<evidence type="ECO:0000313" key="1">
    <source>
        <dbReference type="EMBL" id="SBW85134.1"/>
    </source>
</evidence>
<sequence>MPPKIPGLGWLNNRDQAQILWATEYLRGRGVRDVFAISKPTYADLLAAGMKLEDSTSGQMILIAMRNAWRQKRYRDPQNGRRARTFSLQNESIKALSRLSRKNGLTETDQLQALINQADELQRAVQQDIQRQAISSKAARKNDKHASARYQIQLDLMTEYLQRNLKALARWEMSVSDTTLPCDEAEVEELAKKKIQQVRLDINEAILRLDIATPRDVMPTT</sequence>
<geneLocation type="plasmid" evidence="2">
    <name>pve_Plasmid</name>
</geneLocation>
<reference evidence="2" key="1">
    <citation type="submission" date="2016-07" db="EMBL/GenBank/DDBJ databases">
        <authorList>
            <person name="Florea S."/>
            <person name="Webb J.S."/>
            <person name="Jaromczyk J."/>
            <person name="Schardl C.L."/>
        </authorList>
    </citation>
    <scope>NUCLEOTIDE SEQUENCE [LARGE SCALE GENOMIC DNA]</scope>
    <source>
        <strain evidence="2">1YdBTEX2</strain>
        <plasmid evidence="2">Plasmid pve_Plasmid</plasmid>
    </source>
</reference>
<evidence type="ECO:0000313" key="2">
    <source>
        <dbReference type="Proteomes" id="UP000245431"/>
    </source>
</evidence>
<protein>
    <submittedName>
        <fullName evidence="1">Uncharacterized protein</fullName>
    </submittedName>
</protein>
<gene>
    <name evidence="1" type="ORF">PVE_P0090</name>
</gene>
<proteinExistence type="predicted"/>
<keyword evidence="1" id="KW-0614">Plasmid</keyword>
<dbReference type="AlphaFoldDB" id="A0A1D3K9U5"/>
<accession>A0A1D3K9U5</accession>
<name>A0A1D3K9U5_PSEVE</name>
<dbReference type="EMBL" id="LT599585">
    <property type="protein sequence ID" value="SBW85134.1"/>
    <property type="molecule type" value="Genomic_DNA"/>
</dbReference>
<organism evidence="1 2">
    <name type="scientific">Pseudomonas veronii 1YdBTEX2</name>
    <dbReference type="NCBI Taxonomy" id="1295141"/>
    <lineage>
        <taxon>Bacteria</taxon>
        <taxon>Pseudomonadati</taxon>
        <taxon>Pseudomonadota</taxon>
        <taxon>Gammaproteobacteria</taxon>
        <taxon>Pseudomonadales</taxon>
        <taxon>Pseudomonadaceae</taxon>
        <taxon>Pseudomonas</taxon>
    </lineage>
</organism>
<dbReference type="Proteomes" id="UP000245431">
    <property type="component" value="Plasmid PVE_plasmid"/>
</dbReference>